<feature type="transmembrane region" description="Helical" evidence="6">
    <location>
        <begin position="181"/>
        <end position="203"/>
    </location>
</feature>
<gene>
    <name evidence="7" type="ORF">RND81_14G164900</name>
</gene>
<feature type="transmembrane region" description="Helical" evidence="6">
    <location>
        <begin position="368"/>
        <end position="391"/>
    </location>
</feature>
<evidence type="ECO:0000256" key="4">
    <source>
        <dbReference type="ARBA" id="ARBA00022989"/>
    </source>
</evidence>
<name>A0AAW1GR79_SAPOF</name>
<dbReference type="PANTHER" id="PTHR14255">
    <property type="entry name" value="CEREBLON"/>
    <property type="match status" value="1"/>
</dbReference>
<evidence type="ECO:0000313" key="8">
    <source>
        <dbReference type="Proteomes" id="UP001443914"/>
    </source>
</evidence>
<feature type="transmembrane region" description="Helical" evidence="6">
    <location>
        <begin position="124"/>
        <end position="143"/>
    </location>
</feature>
<comment type="caution">
    <text evidence="7">The sequence shown here is derived from an EMBL/GenBank/DDBJ whole genome shotgun (WGS) entry which is preliminary data.</text>
</comment>
<feature type="transmembrane region" description="Helical" evidence="6">
    <location>
        <begin position="429"/>
        <end position="451"/>
    </location>
</feature>
<feature type="transmembrane region" description="Helical" evidence="6">
    <location>
        <begin position="329"/>
        <end position="356"/>
    </location>
</feature>
<evidence type="ECO:0000256" key="1">
    <source>
        <dbReference type="ARBA" id="ARBA00004141"/>
    </source>
</evidence>
<protein>
    <recommendedName>
        <fullName evidence="9">Sulfite exporter TauE/SafE family protein</fullName>
    </recommendedName>
</protein>
<dbReference type="GO" id="GO:0016567">
    <property type="term" value="P:protein ubiquitination"/>
    <property type="evidence" value="ECO:0007669"/>
    <property type="project" value="TreeGrafter"/>
</dbReference>
<dbReference type="EMBL" id="JBDFQZ010000014">
    <property type="protein sequence ID" value="KAK9666156.1"/>
    <property type="molecule type" value="Genomic_DNA"/>
</dbReference>
<comment type="subcellular location">
    <subcellularLocation>
        <location evidence="1">Membrane</location>
        <topology evidence="1">Multi-pass membrane protein</topology>
    </subcellularLocation>
</comment>
<keyword evidence="5 6" id="KW-0472">Membrane</keyword>
<evidence type="ECO:0000256" key="2">
    <source>
        <dbReference type="ARBA" id="ARBA00009142"/>
    </source>
</evidence>
<reference evidence="7" key="1">
    <citation type="submission" date="2024-03" db="EMBL/GenBank/DDBJ databases">
        <title>WGS assembly of Saponaria officinalis var. Norfolk2.</title>
        <authorList>
            <person name="Jenkins J."/>
            <person name="Shu S."/>
            <person name="Grimwood J."/>
            <person name="Barry K."/>
            <person name="Goodstein D."/>
            <person name="Schmutz J."/>
            <person name="Leebens-Mack J."/>
            <person name="Osbourn A."/>
        </authorList>
    </citation>
    <scope>NUCLEOTIDE SEQUENCE [LARGE SCALE GENOMIC DNA]</scope>
    <source>
        <strain evidence="7">JIC</strain>
    </source>
</reference>
<feature type="transmembrane region" description="Helical" evidence="6">
    <location>
        <begin position="101"/>
        <end position="118"/>
    </location>
</feature>
<keyword evidence="8" id="KW-1185">Reference proteome</keyword>
<dbReference type="GO" id="GO:0016020">
    <property type="term" value="C:membrane"/>
    <property type="evidence" value="ECO:0007669"/>
    <property type="project" value="UniProtKB-SubCell"/>
</dbReference>
<feature type="transmembrane region" description="Helical" evidence="6">
    <location>
        <begin position="398"/>
        <end position="417"/>
    </location>
</feature>
<proteinExistence type="inferred from homology"/>
<evidence type="ECO:0000256" key="5">
    <source>
        <dbReference type="ARBA" id="ARBA00023136"/>
    </source>
</evidence>
<dbReference type="PANTHER" id="PTHR14255:SF1">
    <property type="entry name" value="SULFITE EXPORTER TAUE_SAFE FAMILY PROTEIN 3"/>
    <property type="match status" value="1"/>
</dbReference>
<accession>A0AAW1GR79</accession>
<feature type="transmembrane region" description="Helical" evidence="6">
    <location>
        <begin position="253"/>
        <end position="274"/>
    </location>
</feature>
<evidence type="ECO:0008006" key="9">
    <source>
        <dbReference type="Google" id="ProtNLM"/>
    </source>
</evidence>
<organism evidence="7 8">
    <name type="scientific">Saponaria officinalis</name>
    <name type="common">Common soapwort</name>
    <name type="synonym">Lychnis saponaria</name>
    <dbReference type="NCBI Taxonomy" id="3572"/>
    <lineage>
        <taxon>Eukaryota</taxon>
        <taxon>Viridiplantae</taxon>
        <taxon>Streptophyta</taxon>
        <taxon>Embryophyta</taxon>
        <taxon>Tracheophyta</taxon>
        <taxon>Spermatophyta</taxon>
        <taxon>Magnoliopsida</taxon>
        <taxon>eudicotyledons</taxon>
        <taxon>Gunneridae</taxon>
        <taxon>Pentapetalae</taxon>
        <taxon>Caryophyllales</taxon>
        <taxon>Caryophyllaceae</taxon>
        <taxon>Caryophylleae</taxon>
        <taxon>Saponaria</taxon>
    </lineage>
</organism>
<keyword evidence="4 6" id="KW-1133">Transmembrane helix</keyword>
<dbReference type="GO" id="GO:0031464">
    <property type="term" value="C:Cul4A-RING E3 ubiquitin ligase complex"/>
    <property type="evidence" value="ECO:0007669"/>
    <property type="project" value="TreeGrafter"/>
</dbReference>
<dbReference type="Pfam" id="PF01925">
    <property type="entry name" value="TauE"/>
    <property type="match status" value="2"/>
</dbReference>
<feature type="transmembrane region" description="Helical" evidence="6">
    <location>
        <begin position="286"/>
        <end position="308"/>
    </location>
</feature>
<dbReference type="AlphaFoldDB" id="A0AAW1GR79"/>
<comment type="similarity">
    <text evidence="2">Belongs to the 4-toluene sulfonate uptake permease (TSUP) (TC 2.A.102) family.</text>
</comment>
<feature type="transmembrane region" description="Helical" evidence="6">
    <location>
        <begin position="7"/>
        <end position="28"/>
    </location>
</feature>
<evidence type="ECO:0000313" key="7">
    <source>
        <dbReference type="EMBL" id="KAK9666156.1"/>
    </source>
</evidence>
<keyword evidence="3 6" id="KW-0812">Transmembrane</keyword>
<evidence type="ECO:0000256" key="6">
    <source>
        <dbReference type="SAM" id="Phobius"/>
    </source>
</evidence>
<evidence type="ECO:0000256" key="3">
    <source>
        <dbReference type="ARBA" id="ARBA00022692"/>
    </source>
</evidence>
<sequence>MAKQKQFVLFLYGFVVICSWVLFAVYAAEDDQYISTVTDIAEPSVDVVEDVTKWDLFVKFVKSLKGSSIHTHVWPDLEIGWRIIVGTLLAFGGAAFGSAGGIGAGGIFVPILTLIIGFDAKSSAAISKCMIMGLSAATIYFNIKQRHPTLERPVIDYDLALVVQPMLLLGISIGVTLNVIFANWMVTVSLIVAFLATSTRSFFKGIEMWKKETIKKKEAAQRVKSGHGVGEIEYKPLLGDPIERPRVSVIENVNWKLLIILVVVWLAFLGIQILKDFTSTCSMSYWVLNVLQTPVAVGATLYQALALFRKRGVDNSTEEADASCMTSRQIIFSALIALLAGTLGGLLGLGGGFLLGPLFLEIGIIPQVSSATATFVMTFSASMCAIEYFLLDRFPVPYAAYLVVIAIIASLTGQYVVKKWIARAGRASLIVFILSSIIFASAVLLGGEGIVDMVYKIKHNEYMGFEDLCTSG</sequence>
<dbReference type="Proteomes" id="UP001443914">
    <property type="component" value="Unassembled WGS sequence"/>
</dbReference>
<dbReference type="InterPro" id="IPR002781">
    <property type="entry name" value="TM_pro_TauE-like"/>
</dbReference>